<reference evidence="2" key="1">
    <citation type="submission" date="2018-11" db="EMBL/GenBank/DDBJ databases">
        <authorList>
            <consortium name="Genoscope - CEA"/>
            <person name="William W."/>
        </authorList>
    </citation>
    <scope>NUCLEOTIDE SEQUENCE [LARGE SCALE GENOMIC DNA]</scope>
    <source>
        <strain evidence="2">T9AD</strain>
    </source>
</reference>
<dbReference type="Gene3D" id="3.90.70.10">
    <property type="entry name" value="Cysteine proteinases"/>
    <property type="match status" value="1"/>
</dbReference>
<accession>A0A653B456</accession>
<gene>
    <name evidence="2" type="ORF">POT9AD_2372</name>
</gene>
<proteinExistence type="predicted"/>
<dbReference type="AlphaFoldDB" id="A0A653B456"/>
<evidence type="ECO:0000259" key="1">
    <source>
        <dbReference type="Pfam" id="PF00112"/>
    </source>
</evidence>
<dbReference type="EMBL" id="LR130779">
    <property type="protein sequence ID" value="VDN63347.1"/>
    <property type="molecule type" value="Genomic_DNA"/>
</dbReference>
<name>A0A653B456_ECTOL</name>
<dbReference type="InterPro" id="IPR038765">
    <property type="entry name" value="Papain-like_cys_pep_sf"/>
</dbReference>
<dbReference type="GO" id="GO:0006508">
    <property type="term" value="P:proteolysis"/>
    <property type="evidence" value="ECO:0007669"/>
    <property type="project" value="InterPro"/>
</dbReference>
<dbReference type="InterPro" id="IPR025660">
    <property type="entry name" value="Pept_his_AS"/>
</dbReference>
<evidence type="ECO:0000313" key="2">
    <source>
        <dbReference type="EMBL" id="VDN63347.1"/>
    </source>
</evidence>
<dbReference type="GO" id="GO:0008234">
    <property type="term" value="F:cysteine-type peptidase activity"/>
    <property type="evidence" value="ECO:0007669"/>
    <property type="project" value="InterPro"/>
</dbReference>
<dbReference type="SUPFAM" id="SSF54001">
    <property type="entry name" value="Cysteine proteinases"/>
    <property type="match status" value="1"/>
</dbReference>
<feature type="domain" description="Peptidase C1A papain C-terminal" evidence="1">
    <location>
        <begin position="111"/>
        <end position="194"/>
    </location>
</feature>
<sequence>MITAEVLLGEFDSPARPQGSRPTCLAFALCDLNRRFSPTELSPEYFYRAAARLIPNWKPGDGLQFAEAQQASQLGQPEEHRFPYCERDPDVPIPELPTDLPMYGNALTFEDRNLASLVASIRFGRPIGLGLRITPEFYRPIGGVVSFSDQVVGVMLHAVVAIGVGWDADKEAPWFYVRNSWGPGWGNQGHAWISGAYVTAHAACAFGVDHGEIDTQ</sequence>
<dbReference type="Pfam" id="PF00112">
    <property type="entry name" value="Peptidase_C1"/>
    <property type="match status" value="1"/>
</dbReference>
<dbReference type="InterPro" id="IPR000668">
    <property type="entry name" value="Peptidase_C1A_C"/>
</dbReference>
<protein>
    <submittedName>
        <fullName evidence="2">Conjugal transfer protein</fullName>
    </submittedName>
</protein>
<dbReference type="PROSITE" id="PS00639">
    <property type="entry name" value="THIOL_PROTEASE_HIS"/>
    <property type="match status" value="1"/>
</dbReference>
<organism evidence="2">
    <name type="scientific">Ectopseudomonas oleovorans</name>
    <name type="common">Pseudomonas oleovorans</name>
    <dbReference type="NCBI Taxonomy" id="301"/>
    <lineage>
        <taxon>Bacteria</taxon>
        <taxon>Pseudomonadati</taxon>
        <taxon>Pseudomonadota</taxon>
        <taxon>Gammaproteobacteria</taxon>
        <taxon>Pseudomonadales</taxon>
        <taxon>Pseudomonadaceae</taxon>
        <taxon>Ectopseudomonas</taxon>
    </lineage>
</organism>
<dbReference type="CDD" id="cd02619">
    <property type="entry name" value="Peptidase_C1"/>
    <property type="match status" value="1"/>
</dbReference>